<evidence type="ECO:0000259" key="4">
    <source>
        <dbReference type="PROSITE" id="PS50949"/>
    </source>
</evidence>
<dbReference type="SUPFAM" id="SSF48008">
    <property type="entry name" value="GntR ligand-binding domain-like"/>
    <property type="match status" value="1"/>
</dbReference>
<dbReference type="InterPro" id="IPR036390">
    <property type="entry name" value="WH_DNA-bd_sf"/>
</dbReference>
<keyword evidence="3" id="KW-0804">Transcription</keyword>
<proteinExistence type="predicted"/>
<dbReference type="GO" id="GO:0003677">
    <property type="term" value="F:DNA binding"/>
    <property type="evidence" value="ECO:0007669"/>
    <property type="project" value="UniProtKB-KW"/>
</dbReference>
<dbReference type="Pfam" id="PF00392">
    <property type="entry name" value="GntR"/>
    <property type="match status" value="1"/>
</dbReference>
<dbReference type="PANTHER" id="PTHR43537:SF24">
    <property type="entry name" value="GLUCONATE OPERON TRANSCRIPTIONAL REPRESSOR"/>
    <property type="match status" value="1"/>
</dbReference>
<dbReference type="Pfam" id="PF07729">
    <property type="entry name" value="FCD"/>
    <property type="match status" value="1"/>
</dbReference>
<dbReference type="InterPro" id="IPR008920">
    <property type="entry name" value="TF_FadR/GntR_C"/>
</dbReference>
<dbReference type="AlphaFoldDB" id="A0A7Y9I606"/>
<dbReference type="Gene3D" id="1.10.10.10">
    <property type="entry name" value="Winged helix-like DNA-binding domain superfamily/Winged helix DNA-binding domain"/>
    <property type="match status" value="1"/>
</dbReference>
<evidence type="ECO:0000256" key="3">
    <source>
        <dbReference type="ARBA" id="ARBA00023163"/>
    </source>
</evidence>
<dbReference type="GO" id="GO:0003700">
    <property type="term" value="F:DNA-binding transcription factor activity"/>
    <property type="evidence" value="ECO:0007669"/>
    <property type="project" value="InterPro"/>
</dbReference>
<evidence type="ECO:0000256" key="1">
    <source>
        <dbReference type="ARBA" id="ARBA00023015"/>
    </source>
</evidence>
<name>A0A7Y9I606_9ACTN</name>
<dbReference type="PROSITE" id="PS50949">
    <property type="entry name" value="HTH_GNTR"/>
    <property type="match status" value="1"/>
</dbReference>
<dbReference type="Gene3D" id="1.20.120.530">
    <property type="entry name" value="GntR ligand-binding domain-like"/>
    <property type="match status" value="1"/>
</dbReference>
<dbReference type="SUPFAM" id="SSF46785">
    <property type="entry name" value="Winged helix' DNA-binding domain"/>
    <property type="match status" value="1"/>
</dbReference>
<dbReference type="InterPro" id="IPR000524">
    <property type="entry name" value="Tscrpt_reg_HTH_GntR"/>
</dbReference>
<evidence type="ECO:0000313" key="6">
    <source>
        <dbReference type="Proteomes" id="UP000569914"/>
    </source>
</evidence>
<gene>
    <name evidence="5" type="ORF">BKA15_002000</name>
</gene>
<dbReference type="InterPro" id="IPR011711">
    <property type="entry name" value="GntR_C"/>
</dbReference>
<dbReference type="CDD" id="cd07377">
    <property type="entry name" value="WHTH_GntR"/>
    <property type="match status" value="1"/>
</dbReference>
<dbReference type="PRINTS" id="PR00035">
    <property type="entry name" value="HTHGNTR"/>
</dbReference>
<dbReference type="Proteomes" id="UP000569914">
    <property type="component" value="Unassembled WGS sequence"/>
</dbReference>
<accession>A0A7Y9I606</accession>
<comment type="caution">
    <text evidence="5">The sequence shown here is derived from an EMBL/GenBank/DDBJ whole genome shotgun (WGS) entry which is preliminary data.</text>
</comment>
<keyword evidence="1" id="KW-0805">Transcription regulation</keyword>
<dbReference type="EMBL" id="JACCBU010000001">
    <property type="protein sequence ID" value="NYE70671.1"/>
    <property type="molecule type" value="Genomic_DNA"/>
</dbReference>
<evidence type="ECO:0000313" key="5">
    <source>
        <dbReference type="EMBL" id="NYE70671.1"/>
    </source>
</evidence>
<feature type="domain" description="HTH gntR-type" evidence="4">
    <location>
        <begin position="16"/>
        <end position="83"/>
    </location>
</feature>
<dbReference type="InterPro" id="IPR036388">
    <property type="entry name" value="WH-like_DNA-bd_sf"/>
</dbReference>
<organism evidence="5 6">
    <name type="scientific">Microlunatus parietis</name>
    <dbReference type="NCBI Taxonomy" id="682979"/>
    <lineage>
        <taxon>Bacteria</taxon>
        <taxon>Bacillati</taxon>
        <taxon>Actinomycetota</taxon>
        <taxon>Actinomycetes</taxon>
        <taxon>Propionibacteriales</taxon>
        <taxon>Propionibacteriaceae</taxon>
        <taxon>Microlunatus</taxon>
    </lineage>
</organism>
<dbReference type="PANTHER" id="PTHR43537">
    <property type="entry name" value="TRANSCRIPTIONAL REGULATOR, GNTR FAMILY"/>
    <property type="match status" value="1"/>
</dbReference>
<keyword evidence="2 5" id="KW-0238">DNA-binding</keyword>
<evidence type="ECO:0000256" key="2">
    <source>
        <dbReference type="ARBA" id="ARBA00023125"/>
    </source>
</evidence>
<keyword evidence="6" id="KW-1185">Reference proteome</keyword>
<sequence>MSVTDDGVRLSLEQPISRGDRVRDALQEAILNGTLKQGSPLIERDLSARLGVSKTPIREALKQLRSSGLVVANSYQGMSVRTLDAATVRDVSGARAAVEPAAVRMAVERREPGPHPAARRALAEARALLADDRPAQLGLINRRFHRDLYAACGNELMIDFLDKLQGLNAFIATAGWRADATPSDSEWDEHTAILDAFEAGDADQAAGLLRDHIERSAAGVLRSLEPTEPS</sequence>
<reference evidence="5 6" key="1">
    <citation type="submission" date="2020-07" db="EMBL/GenBank/DDBJ databases">
        <title>Sequencing the genomes of 1000 actinobacteria strains.</title>
        <authorList>
            <person name="Klenk H.-P."/>
        </authorList>
    </citation>
    <scope>NUCLEOTIDE SEQUENCE [LARGE SCALE GENOMIC DNA]</scope>
    <source>
        <strain evidence="5 6">DSM 22083</strain>
    </source>
</reference>
<dbReference type="RefSeq" id="WP_312878915.1">
    <property type="nucleotide sequence ID" value="NZ_JACCBU010000001.1"/>
</dbReference>
<protein>
    <submittedName>
        <fullName evidence="5">DNA-binding GntR family transcriptional regulator</fullName>
    </submittedName>
</protein>
<dbReference type="SMART" id="SM00895">
    <property type="entry name" value="FCD"/>
    <property type="match status" value="1"/>
</dbReference>
<dbReference type="SMART" id="SM00345">
    <property type="entry name" value="HTH_GNTR"/>
    <property type="match status" value="1"/>
</dbReference>